<name>V4B5E2_LOTGI</name>
<dbReference type="AlphaFoldDB" id="V4B5E2"/>
<dbReference type="HOGENOM" id="CLU_1837377_0_0_1"/>
<dbReference type="KEGG" id="lgi:LOTGIDRAFT_169170"/>
<gene>
    <name evidence="2" type="ORF">LOTGIDRAFT_169170</name>
</gene>
<evidence type="ECO:0000256" key="1">
    <source>
        <dbReference type="SAM" id="Coils"/>
    </source>
</evidence>
<keyword evidence="1" id="KW-0175">Coiled coil</keyword>
<reference evidence="2 3" key="1">
    <citation type="journal article" date="2013" name="Nature">
        <title>Insights into bilaterian evolution from three spiralian genomes.</title>
        <authorList>
            <person name="Simakov O."/>
            <person name="Marletaz F."/>
            <person name="Cho S.J."/>
            <person name="Edsinger-Gonzales E."/>
            <person name="Havlak P."/>
            <person name="Hellsten U."/>
            <person name="Kuo D.H."/>
            <person name="Larsson T."/>
            <person name="Lv J."/>
            <person name="Arendt D."/>
            <person name="Savage R."/>
            <person name="Osoegawa K."/>
            <person name="de Jong P."/>
            <person name="Grimwood J."/>
            <person name="Chapman J.A."/>
            <person name="Shapiro H."/>
            <person name="Aerts A."/>
            <person name="Otillar R.P."/>
            <person name="Terry A.Y."/>
            <person name="Boore J.L."/>
            <person name="Grigoriev I.V."/>
            <person name="Lindberg D.R."/>
            <person name="Seaver E.C."/>
            <person name="Weisblat D.A."/>
            <person name="Putnam N.H."/>
            <person name="Rokhsar D.S."/>
        </authorList>
    </citation>
    <scope>NUCLEOTIDE SEQUENCE [LARGE SCALE GENOMIC DNA]</scope>
</reference>
<proteinExistence type="predicted"/>
<feature type="coiled-coil region" evidence="1">
    <location>
        <begin position="11"/>
        <end position="38"/>
    </location>
</feature>
<dbReference type="RefSeq" id="XP_009065716.1">
    <property type="nucleotide sequence ID" value="XM_009067468.1"/>
</dbReference>
<evidence type="ECO:0000313" key="3">
    <source>
        <dbReference type="Proteomes" id="UP000030746"/>
    </source>
</evidence>
<keyword evidence="3" id="KW-1185">Reference proteome</keyword>
<dbReference type="Proteomes" id="UP000030746">
    <property type="component" value="Unassembled WGS sequence"/>
</dbReference>
<protein>
    <submittedName>
        <fullName evidence="2">Uncharacterized protein</fullName>
    </submittedName>
</protein>
<sequence length="140" mass="16718">MAVDYHRQLLKRRIEHRLDNIRQKRRSLMVEDEQLKNQRQFLRRVREDMNHKLSDSTLIYHDAIPELDEFLENSPEKIRVTKPKKSTSMSTLVKLKRKPSIKVSIKRRLSFNMFRKPSSKSQEVAGFETVYKNGLKSTMC</sequence>
<accession>V4B5E2</accession>
<dbReference type="GeneID" id="20241084"/>
<dbReference type="EMBL" id="KB203629">
    <property type="protein sequence ID" value="ESO83689.1"/>
    <property type="molecule type" value="Genomic_DNA"/>
</dbReference>
<evidence type="ECO:0000313" key="2">
    <source>
        <dbReference type="EMBL" id="ESO83689.1"/>
    </source>
</evidence>
<dbReference type="CTD" id="20241084"/>
<organism evidence="2 3">
    <name type="scientific">Lottia gigantea</name>
    <name type="common">Giant owl limpet</name>
    <dbReference type="NCBI Taxonomy" id="225164"/>
    <lineage>
        <taxon>Eukaryota</taxon>
        <taxon>Metazoa</taxon>
        <taxon>Spiralia</taxon>
        <taxon>Lophotrochozoa</taxon>
        <taxon>Mollusca</taxon>
        <taxon>Gastropoda</taxon>
        <taxon>Patellogastropoda</taxon>
        <taxon>Lottioidea</taxon>
        <taxon>Lottiidae</taxon>
        <taxon>Lottia</taxon>
    </lineage>
</organism>